<evidence type="ECO:0000313" key="2">
    <source>
        <dbReference type="Proteomes" id="UP000256779"/>
    </source>
</evidence>
<sequence>MLTRIVFFLVFVPLFCWAQPSQKVIFGCYAEDLEAFEAFATRARESGATHIVLTAEDLPWARWQYDTPGDPYPAWAISNVGLLKIATPDVIKPHIPQDYAEEVLGILEARCKVLRKLGLKAAFTTFEPQMLPESVYEEYPMWRGPQVEHPLRAIAPRFTPAVEHPEVQQLYTESIKILLKRCPEIEIISLHTNDSGTGMSWSQGLYPGANGNTLYQDQPMHTRYFAFFNAIQQGAKEMGSTIEIDAEWVREQNPEYIAQQLKPGMALKNLEGPDATKYKNTVGFLLDYDYVFYPVRGIPFPVRFLTELQQAAENPAPRLFVLMGDRFNTDLYFDLYDRFQEQSTTTYLSRMNMLRTLAAQEVGEAHADHLLDVWRNLYEAHTHQWQYNQGGYWFYIGSVHQRWLTRPFVPFPEELTKEEVSYYRPYLFQARSEERAQSLAEIQSTYFFEGFGGHFLNDRILQHLKGYIGTARENLQVIIDAEAGDAGKLQLLDKRLHAFECIVNNCIHAVSYQYFVDVSKEWNLKHRPMERLWHYLSVPERTRMMAIARQELDNAATLIELLESTEEPILHLADTKAEEDIRILGPDLVAQLRKKMKLMIAHWEDHERLFVED</sequence>
<dbReference type="EMBL" id="QREG01000002">
    <property type="protein sequence ID" value="REE02017.1"/>
    <property type="molecule type" value="Genomic_DNA"/>
</dbReference>
<accession>A0A3D9L969</accession>
<dbReference type="Proteomes" id="UP000256779">
    <property type="component" value="Unassembled WGS sequence"/>
</dbReference>
<organism evidence="1 2">
    <name type="scientific">Marinoscillum furvescens DSM 4134</name>
    <dbReference type="NCBI Taxonomy" id="1122208"/>
    <lineage>
        <taxon>Bacteria</taxon>
        <taxon>Pseudomonadati</taxon>
        <taxon>Bacteroidota</taxon>
        <taxon>Cytophagia</taxon>
        <taxon>Cytophagales</taxon>
        <taxon>Reichenbachiellaceae</taxon>
        <taxon>Marinoscillum</taxon>
    </lineage>
</organism>
<protein>
    <submittedName>
        <fullName evidence="1">Uncharacterized protein</fullName>
    </submittedName>
</protein>
<comment type="caution">
    <text evidence="1">The sequence shown here is derived from an EMBL/GenBank/DDBJ whole genome shotgun (WGS) entry which is preliminary data.</text>
</comment>
<name>A0A3D9L969_MARFU</name>
<evidence type="ECO:0000313" key="1">
    <source>
        <dbReference type="EMBL" id="REE02017.1"/>
    </source>
</evidence>
<proteinExistence type="predicted"/>
<dbReference type="RefSeq" id="WP_115866556.1">
    <property type="nucleotide sequence ID" value="NZ_QREG01000002.1"/>
</dbReference>
<gene>
    <name evidence="1" type="ORF">C7460_10235</name>
</gene>
<keyword evidence="2" id="KW-1185">Reference proteome</keyword>
<reference evidence="1 2" key="1">
    <citation type="submission" date="2018-07" db="EMBL/GenBank/DDBJ databases">
        <title>Genomic Encyclopedia of Type Strains, Phase IV (KMG-IV): sequencing the most valuable type-strain genomes for metagenomic binning, comparative biology and taxonomic classification.</title>
        <authorList>
            <person name="Goeker M."/>
        </authorList>
    </citation>
    <scope>NUCLEOTIDE SEQUENCE [LARGE SCALE GENOMIC DNA]</scope>
    <source>
        <strain evidence="1 2">DSM 4134</strain>
    </source>
</reference>
<dbReference type="OrthoDB" id="613827at2"/>
<dbReference type="AlphaFoldDB" id="A0A3D9L969"/>